<evidence type="ECO:0000259" key="15">
    <source>
        <dbReference type="Pfam" id="PF20501"/>
    </source>
</evidence>
<dbReference type="RefSeq" id="WP_344722238.1">
    <property type="nucleotide sequence ID" value="NZ_BAAAYG010000016.1"/>
</dbReference>
<feature type="domain" description="NADH-Ubiquinone oxidoreductase (complex I) chain 5 N-terminal" evidence="12">
    <location>
        <begin position="71"/>
        <end position="109"/>
    </location>
</feature>
<keyword evidence="3" id="KW-0050">Antiport</keyword>
<keyword evidence="6 10" id="KW-1133">Transmembrane helix</keyword>
<evidence type="ECO:0000256" key="2">
    <source>
        <dbReference type="ARBA" id="ARBA00022448"/>
    </source>
</evidence>
<keyword evidence="7" id="KW-0406">Ion transport</keyword>
<feature type="transmembrane region" description="Helical" evidence="10">
    <location>
        <begin position="514"/>
        <end position="534"/>
    </location>
</feature>
<dbReference type="InterPro" id="IPR025383">
    <property type="entry name" value="MrpA_C/MbhD"/>
</dbReference>
<dbReference type="Pfam" id="PF00662">
    <property type="entry name" value="Proton_antipo_N"/>
    <property type="match status" value="1"/>
</dbReference>
<feature type="transmembrane region" description="Helical" evidence="10">
    <location>
        <begin position="283"/>
        <end position="302"/>
    </location>
</feature>
<feature type="transmembrane region" description="Helical" evidence="10">
    <location>
        <begin position="840"/>
        <end position="862"/>
    </location>
</feature>
<feature type="transmembrane region" description="Helical" evidence="10">
    <location>
        <begin position="900"/>
        <end position="923"/>
    </location>
</feature>
<evidence type="ECO:0000256" key="4">
    <source>
        <dbReference type="ARBA" id="ARBA00022475"/>
    </source>
</evidence>
<feature type="transmembrane region" description="Helical" evidence="10">
    <location>
        <begin position="258"/>
        <end position="277"/>
    </location>
</feature>
<feature type="transmembrane region" description="Helical" evidence="10">
    <location>
        <begin position="84"/>
        <end position="108"/>
    </location>
</feature>
<keyword evidence="5 9" id="KW-0812">Transmembrane</keyword>
<dbReference type="InterPro" id="IPR042106">
    <property type="entry name" value="Nuo/plastoQ_OxRdtase_6_NuoJ"/>
</dbReference>
<feature type="transmembrane region" description="Helical" evidence="10">
    <location>
        <begin position="868"/>
        <end position="888"/>
    </location>
</feature>
<evidence type="ECO:0000256" key="1">
    <source>
        <dbReference type="ARBA" id="ARBA00004651"/>
    </source>
</evidence>
<dbReference type="InterPro" id="IPR001750">
    <property type="entry name" value="ND/Mrp_TM"/>
</dbReference>
<dbReference type="InterPro" id="IPR007182">
    <property type="entry name" value="MnhB"/>
</dbReference>
<dbReference type="Pfam" id="PF20501">
    <property type="entry name" value="MbhE"/>
    <property type="match status" value="1"/>
</dbReference>
<feature type="transmembrane region" description="Helical" evidence="10">
    <location>
        <begin position="314"/>
        <end position="332"/>
    </location>
</feature>
<keyword evidence="4" id="KW-1003">Cell membrane</keyword>
<dbReference type="InterPro" id="IPR001516">
    <property type="entry name" value="Proton_antipo_N"/>
</dbReference>
<accession>A0ABP6RFE8</accession>
<feature type="domain" description="MrpA C-terminal/MbhD" evidence="14">
    <location>
        <begin position="622"/>
        <end position="685"/>
    </location>
</feature>
<sequence length="1004" mass="104563">MLTLLAALFAASLVVPWVMRRLGRATFHLLALLLAVALTVLLVRTLPQALDADQAGVAGPRAPPVEVTEWIPDLGVDIALRADVLSLVMTMLILGVGALVMLYCARYFSAADRSAGPFAAELLAFAAAMLGLVLSDDLIMLFIFWELTTVLSFLLIGHASHRIVARRSAIQALVVTTFGGLAMLVGLVLLGELAGTYRLSEILAAAGAGQAGDAAQLSGAGVDVAVLLLLVGAVTKSALVPFHFWLPAAMAAPTPVSAYLHAAAMVKAGVFLVARLAPGFHDTAFWDAAVIGLGLATLIIGAWRSLRQTDLKLVLAYGTVSQLGLLVLVNGLGTAEAALAGVAMLLAHGLFKAALFMVVGIIDHETGTRDLRQLSGLGRGQPALLVTAVLAAASMAGIPPLFGFVAKESALESMVAVGGGLGWTAAVGVALGSGLTVAYSARFLWGAFAAKPGVETTPTGRLGVVFLAAPAALALLGLLLGPAPQPVGMLGGPISALSGGGEEATAELALWHGLAPGLGLSAAAWLLGAVLFLLSRRDLDWPGRVPQRLEAERLYRGLIRGLDALAVRLTSQTQRGSLGFYLFIILTVATLVPLSVLLLAGHRMPADWILAETPLQVVLAVVVLAGAVGAVRAHKRFMAVLLVSLCGFGSAGIFALQGSPDLALTILLVESAVLVVFVLALRMLPAGIWTQNPTGFRTARALLGAAFGLVMMAAVAVGLAARSSDPVSVEFPWLAHDVGHGANIVNVTLVDIRAWDTFGEITVLASAATGVASLIFVQRRDVRRRSLHEVPTGSVGRVVDDAELSPQHVQELRVARSFATVAREAWLVAGRTVAPEHRSIVFEVVTRLLFHAVILLSVYLLLAGHNDPGGGFAGGLLVGLALMLRYLAGGRYELEAAVPFSASALMGWGMTVACASGMMPLLVDGQLFQSAYVELTLPLLGEHALVSSVIFDIGVYLVVAGLILDILRSLGAEIDVRSEQQSLAEASRLRRRGRMASAWAGTGD</sequence>
<keyword evidence="17" id="KW-1185">Reference proteome</keyword>
<evidence type="ECO:0000256" key="9">
    <source>
        <dbReference type="RuleBase" id="RU000320"/>
    </source>
</evidence>
<feature type="transmembrane region" description="Helical" evidence="10">
    <location>
        <begin position="138"/>
        <end position="157"/>
    </location>
</feature>
<reference evidence="17" key="1">
    <citation type="journal article" date="2019" name="Int. J. Syst. Evol. Microbiol.">
        <title>The Global Catalogue of Microorganisms (GCM) 10K type strain sequencing project: providing services to taxonomists for standard genome sequencing and annotation.</title>
        <authorList>
            <consortium name="The Broad Institute Genomics Platform"/>
            <consortium name="The Broad Institute Genome Sequencing Center for Infectious Disease"/>
            <person name="Wu L."/>
            <person name="Ma J."/>
        </authorList>
    </citation>
    <scope>NUCLEOTIDE SEQUENCE [LARGE SCALE GENOMIC DNA]</scope>
    <source>
        <strain evidence="17">JCM 11483</strain>
    </source>
</reference>
<dbReference type="Pfam" id="PF04039">
    <property type="entry name" value="MnhB"/>
    <property type="match status" value="1"/>
</dbReference>
<feature type="transmembrane region" description="Helical" evidence="10">
    <location>
        <begin position="462"/>
        <end position="480"/>
    </location>
</feature>
<evidence type="ECO:0000259" key="12">
    <source>
        <dbReference type="Pfam" id="PF00662"/>
    </source>
</evidence>
<evidence type="ECO:0000313" key="17">
    <source>
        <dbReference type="Proteomes" id="UP001501736"/>
    </source>
</evidence>
<evidence type="ECO:0000313" key="16">
    <source>
        <dbReference type="EMBL" id="GAA3288318.1"/>
    </source>
</evidence>
<feature type="transmembrane region" description="Helical" evidence="10">
    <location>
        <begin position="701"/>
        <end position="721"/>
    </location>
</feature>
<dbReference type="PANTHER" id="PTHR43373">
    <property type="entry name" value="NA(+)/H(+) ANTIPORTER SUBUNIT"/>
    <property type="match status" value="1"/>
</dbReference>
<dbReference type="Gene3D" id="1.20.120.1200">
    <property type="entry name" value="NADH-ubiquinone/plastoquinone oxidoreductase chain 6, subunit NuoJ"/>
    <property type="match status" value="1"/>
</dbReference>
<keyword evidence="2" id="KW-0813">Transport</keyword>
<protein>
    <submittedName>
        <fullName evidence="16">Na+/H+ antiporter subunit A</fullName>
    </submittedName>
</protein>
<organism evidence="16 17">
    <name type="scientific">Nesterenkonia halobia</name>
    <dbReference type="NCBI Taxonomy" id="37922"/>
    <lineage>
        <taxon>Bacteria</taxon>
        <taxon>Bacillati</taxon>
        <taxon>Actinomycetota</taxon>
        <taxon>Actinomycetes</taxon>
        <taxon>Micrococcales</taxon>
        <taxon>Micrococcaceae</taxon>
        <taxon>Nesterenkonia</taxon>
    </lineage>
</organism>
<evidence type="ECO:0000256" key="5">
    <source>
        <dbReference type="ARBA" id="ARBA00022692"/>
    </source>
</evidence>
<evidence type="ECO:0000256" key="6">
    <source>
        <dbReference type="ARBA" id="ARBA00022989"/>
    </source>
</evidence>
<dbReference type="EMBL" id="BAAAYG010000016">
    <property type="protein sequence ID" value="GAA3288318.1"/>
    <property type="molecule type" value="Genomic_DNA"/>
</dbReference>
<feature type="transmembrane region" description="Helical" evidence="10">
    <location>
        <begin position="224"/>
        <end position="246"/>
    </location>
</feature>
<evidence type="ECO:0000259" key="11">
    <source>
        <dbReference type="Pfam" id="PF00361"/>
    </source>
</evidence>
<feature type="transmembrane region" description="Helical" evidence="10">
    <location>
        <begin position="662"/>
        <end position="681"/>
    </location>
</feature>
<feature type="transmembrane region" description="Helical" evidence="10">
    <location>
        <begin position="613"/>
        <end position="631"/>
    </location>
</feature>
<feature type="transmembrane region" description="Helical" evidence="10">
    <location>
        <begin position="422"/>
        <end position="441"/>
    </location>
</feature>
<dbReference type="NCBIfam" id="NF009284">
    <property type="entry name" value="PRK12644.1"/>
    <property type="match status" value="1"/>
</dbReference>
<dbReference type="Pfam" id="PF13244">
    <property type="entry name" value="MbhD"/>
    <property type="match status" value="1"/>
</dbReference>
<feature type="domain" description="MrpA C-terminal/MbhE" evidence="15">
    <location>
        <begin position="704"/>
        <end position="775"/>
    </location>
</feature>
<feature type="domain" description="NADH:quinone oxidoreductase/Mrp antiporter transmembrane" evidence="11">
    <location>
        <begin position="135"/>
        <end position="428"/>
    </location>
</feature>
<comment type="caution">
    <text evidence="16">The sequence shown here is derived from an EMBL/GenBank/DDBJ whole genome shotgun (WGS) entry which is preliminary data.</text>
</comment>
<feature type="domain" description="Na+/H+ antiporter MnhB subunit-related protein" evidence="13">
    <location>
        <begin position="841"/>
        <end position="964"/>
    </location>
</feature>
<dbReference type="InterPro" id="IPR046806">
    <property type="entry name" value="MrpA_C/MbhE"/>
</dbReference>
<dbReference type="Pfam" id="PF00361">
    <property type="entry name" value="Proton_antipo_M"/>
    <property type="match status" value="1"/>
</dbReference>
<feature type="transmembrane region" description="Helical" evidence="10">
    <location>
        <begin position="758"/>
        <end position="777"/>
    </location>
</feature>
<evidence type="ECO:0000259" key="14">
    <source>
        <dbReference type="Pfam" id="PF13244"/>
    </source>
</evidence>
<dbReference type="PANTHER" id="PTHR43373:SF1">
    <property type="entry name" value="NA(+)_H(+) ANTIPORTER SUBUNIT A"/>
    <property type="match status" value="1"/>
</dbReference>
<feature type="transmembrane region" description="Helical" evidence="10">
    <location>
        <begin position="169"/>
        <end position="190"/>
    </location>
</feature>
<feature type="transmembrane region" description="Helical" evidence="10">
    <location>
        <begin position="638"/>
        <end position="656"/>
    </location>
</feature>
<name>A0ABP6RFE8_9MICC</name>
<dbReference type="PRINTS" id="PR01434">
    <property type="entry name" value="NADHDHGNASE5"/>
</dbReference>
<feature type="transmembrane region" description="Helical" evidence="10">
    <location>
        <begin position="26"/>
        <end position="43"/>
    </location>
</feature>
<evidence type="ECO:0000256" key="3">
    <source>
        <dbReference type="ARBA" id="ARBA00022449"/>
    </source>
</evidence>
<gene>
    <name evidence="16" type="ORF">GCM10020260_26670</name>
</gene>
<evidence type="ECO:0000256" key="10">
    <source>
        <dbReference type="SAM" id="Phobius"/>
    </source>
</evidence>
<feature type="transmembrane region" description="Helical" evidence="10">
    <location>
        <begin position="383"/>
        <end position="402"/>
    </location>
</feature>
<keyword evidence="8 10" id="KW-0472">Membrane</keyword>
<proteinExistence type="predicted"/>
<comment type="subcellular location">
    <subcellularLocation>
        <location evidence="1">Cell membrane</location>
        <topology evidence="1">Multi-pass membrane protein</topology>
    </subcellularLocation>
    <subcellularLocation>
        <location evidence="9">Membrane</location>
        <topology evidence="9">Multi-pass membrane protein</topology>
    </subcellularLocation>
</comment>
<feature type="transmembrane region" description="Helical" evidence="10">
    <location>
        <begin position="943"/>
        <end position="967"/>
    </location>
</feature>
<evidence type="ECO:0000256" key="8">
    <source>
        <dbReference type="ARBA" id="ARBA00023136"/>
    </source>
</evidence>
<dbReference type="Proteomes" id="UP001501736">
    <property type="component" value="Unassembled WGS sequence"/>
</dbReference>
<feature type="transmembrane region" description="Helical" evidence="10">
    <location>
        <begin position="338"/>
        <end position="362"/>
    </location>
</feature>
<dbReference type="InterPro" id="IPR050616">
    <property type="entry name" value="CPA3_Na-H_Antiporter_A"/>
</dbReference>
<feature type="transmembrane region" description="Helical" evidence="10">
    <location>
        <begin position="578"/>
        <end position="601"/>
    </location>
</feature>
<evidence type="ECO:0000259" key="13">
    <source>
        <dbReference type="Pfam" id="PF04039"/>
    </source>
</evidence>
<evidence type="ECO:0000256" key="7">
    <source>
        <dbReference type="ARBA" id="ARBA00023065"/>
    </source>
</evidence>